<dbReference type="SUPFAM" id="SSF52009">
    <property type="entry name" value="Phosphohistidine domain"/>
    <property type="match status" value="1"/>
</dbReference>
<dbReference type="AlphaFoldDB" id="A0A1H9DDR3"/>
<accession>A0A1H9DDR3</accession>
<sequence length="824" mass="94042">MRLLTSAEQLALSGKAGNLARLQVLDLPVPPFSTLAFEFTKDPAYQAAVEAWQAKVIHSKDPADSIPDFICQFLQREATSILDQFKPDGLYSVRSSASIEDGPQHSFAGQFTSLLNVAGRDLAQAVNQVVASFYQPEVLAYLSYNELSLADLEPYIIIQEMVAAEYSGIYFTANPRGLLNEHLLVVGAGLGNQVVEDKVAVTTYSIHPQDEIILTSQSGSAAHLSRQVLQKLQELATRIQSHYQQAMDIEFALANDQIWLLQARPITQLSPEPRYILDNANIVESYPGLTSPLTYSFIRDIAYYKVFEGLGRRLVQGREDLLAVYQACFSNMVVSVNSRIYYRLDNFYHLLRLLPGASWLIPIWQDMLGIRQRQLPDQPIKISLWQRIKVGWQLIKALKHNDQRMTELDQDFQSLEQYYRENFRSDLSMEELKDLFQELQVRVLEQWDLTLINDLYAFIFTGLVKKRIGQLGQIAGIDQIDSMKPTRALNQLVTSLKEYGAEDQVEAWIRSDNLASDLLEKTDQPAGRLIQDYIERYGDRVPEELKLETHTFRSHPIKLLTLLQALLKDSQLTSTVTGPNNNLFSEVRNPYDRFLIRQAKLGIRHRESSRLNRTRLYGMTRSIFRSLGQRLVEQDLLTQVDDIFYLTMTEIMADEFPHNLTDLTKIVAVRREKFDLDRNLPAYSRLIFSEQIFEKNPHEYLPVRGDQHQTDWLYGIASSPGRVRGQIIRIEDVQQIPIEAVKDKIIVCKMTDPGWVFLLMQAKGIIAEQGSLLSHTAIISRELKIPAVVNVNQAMDVLVNNQWVELDGNHGQIQIMKEGDLDGD</sequence>
<evidence type="ECO:0000259" key="2">
    <source>
        <dbReference type="Pfam" id="PF01326"/>
    </source>
</evidence>
<dbReference type="InterPro" id="IPR051549">
    <property type="entry name" value="PEP_Utilizing_Enz"/>
</dbReference>
<dbReference type="GO" id="GO:0005524">
    <property type="term" value="F:ATP binding"/>
    <property type="evidence" value="ECO:0007669"/>
    <property type="project" value="InterPro"/>
</dbReference>
<dbReference type="PANTHER" id="PTHR43615">
    <property type="entry name" value="PHOSPHOENOLPYRUVATE SYNTHASE-RELATED"/>
    <property type="match status" value="1"/>
</dbReference>
<dbReference type="SUPFAM" id="SSF56059">
    <property type="entry name" value="Glutathione synthetase ATP-binding domain-like"/>
    <property type="match status" value="1"/>
</dbReference>
<proteinExistence type="predicted"/>
<keyword evidence="3" id="KW-0808">Transferase</keyword>
<organism evidence="3 4">
    <name type="scientific">Ignavigranum ruoffiae</name>
    <dbReference type="NCBI Taxonomy" id="89093"/>
    <lineage>
        <taxon>Bacteria</taxon>
        <taxon>Bacillati</taxon>
        <taxon>Bacillota</taxon>
        <taxon>Bacilli</taxon>
        <taxon>Lactobacillales</taxon>
        <taxon>Aerococcaceae</taxon>
        <taxon>Ignavigranum</taxon>
    </lineage>
</organism>
<dbReference type="PANTHER" id="PTHR43615:SF1">
    <property type="entry name" value="PPDK_N DOMAIN-CONTAINING PROTEIN"/>
    <property type="match status" value="1"/>
</dbReference>
<dbReference type="Proteomes" id="UP000198833">
    <property type="component" value="Unassembled WGS sequence"/>
</dbReference>
<dbReference type="Pfam" id="PF00391">
    <property type="entry name" value="PEP-utilizers"/>
    <property type="match status" value="1"/>
</dbReference>
<dbReference type="InterPro" id="IPR008279">
    <property type="entry name" value="PEP-util_enz_mobile_dom"/>
</dbReference>
<feature type="domain" description="Pyruvate phosphate dikinase AMP/ATP-binding" evidence="2">
    <location>
        <begin position="65"/>
        <end position="271"/>
    </location>
</feature>
<dbReference type="InterPro" id="IPR013815">
    <property type="entry name" value="ATP_grasp_subdomain_1"/>
</dbReference>
<dbReference type="STRING" id="89093.SAMN04488558_105104"/>
<evidence type="ECO:0000313" key="3">
    <source>
        <dbReference type="EMBL" id="SEQ11447.1"/>
    </source>
</evidence>
<protein>
    <submittedName>
        <fullName evidence="3">Pyruvate, water dikinase</fullName>
    </submittedName>
</protein>
<dbReference type="Gene3D" id="3.30.470.20">
    <property type="entry name" value="ATP-grasp fold, B domain"/>
    <property type="match status" value="1"/>
</dbReference>
<dbReference type="InterPro" id="IPR002192">
    <property type="entry name" value="PPDK_AMP/ATP-bd"/>
</dbReference>
<gene>
    <name evidence="3" type="ORF">SAMN04488558_105104</name>
</gene>
<evidence type="ECO:0000259" key="1">
    <source>
        <dbReference type="Pfam" id="PF00391"/>
    </source>
</evidence>
<dbReference type="Gene3D" id="3.50.30.10">
    <property type="entry name" value="Phosphohistidine domain"/>
    <property type="match status" value="1"/>
</dbReference>
<dbReference type="InterPro" id="IPR036637">
    <property type="entry name" value="Phosphohistidine_dom_sf"/>
</dbReference>
<dbReference type="Gene3D" id="3.30.1490.20">
    <property type="entry name" value="ATP-grasp fold, A domain"/>
    <property type="match status" value="1"/>
</dbReference>
<dbReference type="GO" id="GO:0016301">
    <property type="term" value="F:kinase activity"/>
    <property type="evidence" value="ECO:0007669"/>
    <property type="project" value="UniProtKB-KW"/>
</dbReference>
<dbReference type="Pfam" id="PF01326">
    <property type="entry name" value="PPDK_N"/>
    <property type="match status" value="1"/>
</dbReference>
<keyword evidence="3" id="KW-0418">Kinase</keyword>
<feature type="domain" description="PEP-utilising enzyme mobile" evidence="1">
    <location>
        <begin position="742"/>
        <end position="811"/>
    </location>
</feature>
<evidence type="ECO:0000313" key="4">
    <source>
        <dbReference type="Proteomes" id="UP000198833"/>
    </source>
</evidence>
<dbReference type="OrthoDB" id="9765468at2"/>
<name>A0A1H9DDR3_9LACT</name>
<dbReference type="RefSeq" id="WP_092571620.1">
    <property type="nucleotide sequence ID" value="NZ_CALUDV010000001.1"/>
</dbReference>
<keyword evidence="3" id="KW-0670">Pyruvate</keyword>
<keyword evidence="4" id="KW-1185">Reference proteome</keyword>
<reference evidence="3 4" key="1">
    <citation type="submission" date="2016-10" db="EMBL/GenBank/DDBJ databases">
        <authorList>
            <person name="de Groot N.N."/>
        </authorList>
    </citation>
    <scope>NUCLEOTIDE SEQUENCE [LARGE SCALE GENOMIC DNA]</scope>
    <source>
        <strain evidence="3 4">DSM 15695</strain>
    </source>
</reference>
<dbReference type="EMBL" id="FOEN01000005">
    <property type="protein sequence ID" value="SEQ11447.1"/>
    <property type="molecule type" value="Genomic_DNA"/>
</dbReference>